<dbReference type="InterPro" id="IPR035965">
    <property type="entry name" value="PAS-like_dom_sf"/>
</dbReference>
<comment type="catalytic activity">
    <reaction evidence="1">
        <text>ATP + protein L-histidine = ADP + protein N-phospho-L-histidine.</text>
        <dbReference type="EC" id="2.7.13.3"/>
    </reaction>
</comment>
<feature type="domain" description="Histidine kinase" evidence="15">
    <location>
        <begin position="394"/>
        <end position="616"/>
    </location>
</feature>
<dbReference type="Gene3D" id="2.10.70.100">
    <property type="match status" value="1"/>
</dbReference>
<gene>
    <name evidence="18" type="ORF">THMIRHAT_23430</name>
</gene>
<sequence length="901" mass="101228">MHRLKYKPEFKSQISLIYIVTSIMLGVIFVLAFLAFERFQTVQKTWETQSERTAQINNALAEINRTTGYGGFIHNFKNLVLRRDNARYDSAIQNNIKDLTGAIQRLDNLMHREEDKQAVKQLNDTFDEYIQKYYQVSPMIMAGKNSDEIDAIVKVDDAPALQARELLVKHIAERTAEYAAHAKATYAQAIQYLWINAVIVLLSLLLGAAFLVRTVKQVFAKELEVEDEKEKLALAYQRDKKVQEELKLISQRLLLATKTSKMGVWDFNLTTGDLSWDENMYLIYGVDKNIKDNLIGVWQSAVLPEDLEVSQTLMQYSIATGEDYDQVFRVRKPDGEIRHIQALAKPVFGTFGEAEKMVGINQDITESIRNFNELRTAKEHAEEANKAKDQFLANFSHEIRTPLNAIIGLSEMGAYEAKLSVTQQYHEKIFKSGQHLLHIINDILDFSKIEAGKMKFESRPMNMHQVFDSLKQFFDNMASSKGIAFKIIIANKISPAYFGDQLRLTQVLTNLIGNAIKFTDQGSVTLTVSCQKPNEHFSMVRFCVKDTGVGIDSHSQKVLFQPFEQVDNSHTRKVGGTGLGLAISQRLVQGMGGKEILLNSTPNEGSVFYFELPLAESSVIPTFKPRPKDSLTSIKGQILVAEDNDINQEVVKAKLKQYGLKVTLANDGLEAVEKARTGTYDLILMDIQMPNMDGYEATQAIREFNKKIPIIALTAAARNEDRELAIHAGMNGHLSKPIESDKLEEVLVNWLELKVEHPPETKDVPADALDAAIENTEATNPTNEPMFIDRDLGIKMLDGNESMYDLLLGRLLEQLTAECDPLMAALKALNGNSSEEDWKIAQLQVHTLKGVTCTLAATPLCNLSTEIDALLKTKSRPTPGLLEQYHNTFKATIQALEALTQ</sequence>
<keyword evidence="6 14" id="KW-0812">Transmembrane</keyword>
<dbReference type="Pfam" id="PF00512">
    <property type="entry name" value="HisKA"/>
    <property type="match status" value="1"/>
</dbReference>
<dbReference type="PROSITE" id="PS50113">
    <property type="entry name" value="PAC"/>
    <property type="match status" value="1"/>
</dbReference>
<dbReference type="CDD" id="cd16922">
    <property type="entry name" value="HATPase_EvgS-ArcB-TorS-like"/>
    <property type="match status" value="1"/>
</dbReference>
<dbReference type="Pfam" id="PF00072">
    <property type="entry name" value="Response_reg"/>
    <property type="match status" value="1"/>
</dbReference>
<dbReference type="CDD" id="cd00130">
    <property type="entry name" value="PAS"/>
    <property type="match status" value="1"/>
</dbReference>
<dbReference type="InterPro" id="IPR001789">
    <property type="entry name" value="Sig_transdc_resp-reg_receiver"/>
</dbReference>
<dbReference type="CDD" id="cd00082">
    <property type="entry name" value="HisKA"/>
    <property type="match status" value="1"/>
</dbReference>
<feature type="transmembrane region" description="Helical" evidence="14">
    <location>
        <begin position="15"/>
        <end position="36"/>
    </location>
</feature>
<dbReference type="Gene3D" id="3.40.50.2300">
    <property type="match status" value="1"/>
</dbReference>
<evidence type="ECO:0000256" key="12">
    <source>
        <dbReference type="PROSITE-ProRule" id="PRU00169"/>
    </source>
</evidence>
<dbReference type="InterPro" id="IPR036890">
    <property type="entry name" value="HATPase_C_sf"/>
</dbReference>
<dbReference type="Pfam" id="PF01627">
    <property type="entry name" value="Hpt"/>
    <property type="match status" value="1"/>
</dbReference>
<dbReference type="CDD" id="cd17546">
    <property type="entry name" value="REC_hyHK_CKI1_RcsC-like"/>
    <property type="match status" value="1"/>
</dbReference>
<dbReference type="InterPro" id="IPR000014">
    <property type="entry name" value="PAS"/>
</dbReference>
<dbReference type="AlphaFoldDB" id="A0A6F8PRE0"/>
<keyword evidence="10" id="KW-0902">Two-component regulatory system</keyword>
<evidence type="ECO:0000256" key="9">
    <source>
        <dbReference type="ARBA" id="ARBA00022989"/>
    </source>
</evidence>
<name>A0A6F8PRE0_9GAMM</name>
<keyword evidence="13" id="KW-0175">Coiled coil</keyword>
<evidence type="ECO:0000313" key="18">
    <source>
        <dbReference type="EMBL" id="BBP44597.1"/>
    </source>
</evidence>
<evidence type="ECO:0000256" key="5">
    <source>
        <dbReference type="ARBA" id="ARBA00022553"/>
    </source>
</evidence>
<dbReference type="Pfam" id="PF08447">
    <property type="entry name" value="PAS_3"/>
    <property type="match status" value="1"/>
</dbReference>
<dbReference type="SMART" id="SM00086">
    <property type="entry name" value="PAC"/>
    <property type="match status" value="1"/>
</dbReference>
<evidence type="ECO:0000256" key="3">
    <source>
        <dbReference type="ARBA" id="ARBA00012438"/>
    </source>
</evidence>
<keyword evidence="4" id="KW-1003">Cell membrane</keyword>
<dbReference type="InterPro" id="IPR008207">
    <property type="entry name" value="Sig_transdc_His_kin_Hpt_dom"/>
</dbReference>
<keyword evidence="11 14" id="KW-0472">Membrane</keyword>
<evidence type="ECO:0000256" key="14">
    <source>
        <dbReference type="SAM" id="Phobius"/>
    </source>
</evidence>
<dbReference type="Gene3D" id="1.20.120.160">
    <property type="entry name" value="HPT domain"/>
    <property type="match status" value="1"/>
</dbReference>
<dbReference type="InterPro" id="IPR000700">
    <property type="entry name" value="PAS-assoc_C"/>
</dbReference>
<dbReference type="Gene3D" id="1.10.287.130">
    <property type="match status" value="1"/>
</dbReference>
<feature type="coiled-coil region" evidence="13">
    <location>
        <begin position="96"/>
        <end position="132"/>
    </location>
</feature>
<dbReference type="SMART" id="SM00448">
    <property type="entry name" value="REC"/>
    <property type="match status" value="1"/>
</dbReference>
<keyword evidence="8" id="KW-0067">ATP-binding</keyword>
<keyword evidence="7" id="KW-0547">Nucleotide-binding</keyword>
<dbReference type="InterPro" id="IPR003661">
    <property type="entry name" value="HisK_dim/P_dom"/>
</dbReference>
<dbReference type="PROSITE" id="PS50109">
    <property type="entry name" value="HIS_KIN"/>
    <property type="match status" value="1"/>
</dbReference>
<keyword evidence="9 14" id="KW-1133">Transmembrane helix</keyword>
<dbReference type="EC" id="2.7.13.3" evidence="3"/>
<dbReference type="SUPFAM" id="SSF55874">
    <property type="entry name" value="ATPase domain of HSP90 chaperone/DNA topoisomerase II/histidine kinase"/>
    <property type="match status" value="1"/>
</dbReference>
<dbReference type="PRINTS" id="PR00344">
    <property type="entry name" value="BCTRLSENSOR"/>
</dbReference>
<organism evidence="18 19">
    <name type="scientific">Thiosulfativibrio zosterae</name>
    <dbReference type="NCBI Taxonomy" id="2675053"/>
    <lineage>
        <taxon>Bacteria</taxon>
        <taxon>Pseudomonadati</taxon>
        <taxon>Pseudomonadota</taxon>
        <taxon>Gammaproteobacteria</taxon>
        <taxon>Thiotrichales</taxon>
        <taxon>Piscirickettsiaceae</taxon>
        <taxon>Thiosulfativibrio</taxon>
    </lineage>
</organism>
<dbReference type="Gene3D" id="3.30.565.10">
    <property type="entry name" value="Histidine kinase-like ATPase, C-terminal domain"/>
    <property type="match status" value="1"/>
</dbReference>
<evidence type="ECO:0000259" key="17">
    <source>
        <dbReference type="PROSITE" id="PS50113"/>
    </source>
</evidence>
<dbReference type="InterPro" id="IPR004358">
    <property type="entry name" value="Sig_transdc_His_kin-like_C"/>
</dbReference>
<evidence type="ECO:0000256" key="6">
    <source>
        <dbReference type="ARBA" id="ARBA00022692"/>
    </source>
</evidence>
<feature type="modified residue" description="4-aspartylphosphate" evidence="12">
    <location>
        <position position="686"/>
    </location>
</feature>
<dbReference type="InterPro" id="IPR005467">
    <property type="entry name" value="His_kinase_dom"/>
</dbReference>
<dbReference type="FunFam" id="3.30.565.10:FF:000010">
    <property type="entry name" value="Sensor histidine kinase RcsC"/>
    <property type="match status" value="1"/>
</dbReference>
<dbReference type="SUPFAM" id="SSF47384">
    <property type="entry name" value="Homodimeric domain of signal transducing histidine kinase"/>
    <property type="match status" value="1"/>
</dbReference>
<feature type="transmembrane region" description="Helical" evidence="14">
    <location>
        <begin position="192"/>
        <end position="212"/>
    </location>
</feature>
<feature type="domain" description="PAC" evidence="17">
    <location>
        <begin position="324"/>
        <end position="376"/>
    </location>
</feature>
<proteinExistence type="predicted"/>
<dbReference type="GO" id="GO:0000155">
    <property type="term" value="F:phosphorelay sensor kinase activity"/>
    <property type="evidence" value="ECO:0007669"/>
    <property type="project" value="InterPro"/>
</dbReference>
<dbReference type="SMART" id="SM00388">
    <property type="entry name" value="HisKA"/>
    <property type="match status" value="1"/>
</dbReference>
<evidence type="ECO:0000256" key="10">
    <source>
        <dbReference type="ARBA" id="ARBA00023012"/>
    </source>
</evidence>
<evidence type="ECO:0000256" key="4">
    <source>
        <dbReference type="ARBA" id="ARBA00022475"/>
    </source>
</evidence>
<dbReference type="SUPFAM" id="SSF55785">
    <property type="entry name" value="PYP-like sensor domain (PAS domain)"/>
    <property type="match status" value="1"/>
</dbReference>
<evidence type="ECO:0000256" key="13">
    <source>
        <dbReference type="SAM" id="Coils"/>
    </source>
</evidence>
<dbReference type="KEGG" id="tzo:THMIRHAT_23430"/>
<keyword evidence="19" id="KW-1185">Reference proteome</keyword>
<dbReference type="RefSeq" id="WP_173292306.1">
    <property type="nucleotide sequence ID" value="NZ_AP021888.1"/>
</dbReference>
<evidence type="ECO:0000256" key="7">
    <source>
        <dbReference type="ARBA" id="ARBA00022741"/>
    </source>
</evidence>
<dbReference type="Gene3D" id="3.30.450.20">
    <property type="entry name" value="PAS domain"/>
    <property type="match status" value="1"/>
</dbReference>
<dbReference type="PANTHER" id="PTHR45339">
    <property type="entry name" value="HYBRID SIGNAL TRANSDUCTION HISTIDINE KINASE J"/>
    <property type="match status" value="1"/>
</dbReference>
<keyword evidence="5 12" id="KW-0597">Phosphoprotein</keyword>
<evidence type="ECO:0000256" key="1">
    <source>
        <dbReference type="ARBA" id="ARBA00000085"/>
    </source>
</evidence>
<evidence type="ECO:0000259" key="15">
    <source>
        <dbReference type="PROSITE" id="PS50109"/>
    </source>
</evidence>
<evidence type="ECO:0000256" key="11">
    <source>
        <dbReference type="ARBA" id="ARBA00023136"/>
    </source>
</evidence>
<dbReference type="GO" id="GO:0005886">
    <property type="term" value="C:plasma membrane"/>
    <property type="evidence" value="ECO:0007669"/>
    <property type="project" value="UniProtKB-SubCell"/>
</dbReference>
<dbReference type="InterPro" id="IPR036641">
    <property type="entry name" value="HPT_dom_sf"/>
</dbReference>
<feature type="domain" description="Response regulatory" evidence="16">
    <location>
        <begin position="637"/>
        <end position="751"/>
    </location>
</feature>
<dbReference type="InterPro" id="IPR001610">
    <property type="entry name" value="PAC"/>
</dbReference>
<dbReference type="InterPro" id="IPR003594">
    <property type="entry name" value="HATPase_dom"/>
</dbReference>
<dbReference type="PROSITE" id="PS50110">
    <property type="entry name" value="RESPONSE_REGULATORY"/>
    <property type="match status" value="1"/>
</dbReference>
<evidence type="ECO:0000256" key="8">
    <source>
        <dbReference type="ARBA" id="ARBA00022840"/>
    </source>
</evidence>
<evidence type="ECO:0000313" key="19">
    <source>
        <dbReference type="Proteomes" id="UP000501466"/>
    </source>
</evidence>
<dbReference type="Proteomes" id="UP000501466">
    <property type="component" value="Chromosome"/>
</dbReference>
<dbReference type="SUPFAM" id="SSF52172">
    <property type="entry name" value="CheY-like"/>
    <property type="match status" value="1"/>
</dbReference>
<accession>A0A6F8PRE0</accession>
<dbReference type="InterPro" id="IPR011006">
    <property type="entry name" value="CheY-like_superfamily"/>
</dbReference>
<dbReference type="InterPro" id="IPR036097">
    <property type="entry name" value="HisK_dim/P_sf"/>
</dbReference>
<dbReference type="InterPro" id="IPR013655">
    <property type="entry name" value="PAS_fold_3"/>
</dbReference>
<dbReference type="SUPFAM" id="SSF47226">
    <property type="entry name" value="Histidine-containing phosphotransfer domain, HPT domain"/>
    <property type="match status" value="1"/>
</dbReference>
<dbReference type="SMART" id="SM00387">
    <property type="entry name" value="HATPase_c"/>
    <property type="match status" value="1"/>
</dbReference>
<dbReference type="GO" id="GO:0005524">
    <property type="term" value="F:ATP binding"/>
    <property type="evidence" value="ECO:0007669"/>
    <property type="project" value="UniProtKB-KW"/>
</dbReference>
<dbReference type="Pfam" id="PF02518">
    <property type="entry name" value="HATPase_c"/>
    <property type="match status" value="1"/>
</dbReference>
<evidence type="ECO:0000259" key="16">
    <source>
        <dbReference type="PROSITE" id="PS50110"/>
    </source>
</evidence>
<dbReference type="PANTHER" id="PTHR45339:SF1">
    <property type="entry name" value="HYBRID SIGNAL TRANSDUCTION HISTIDINE KINASE J"/>
    <property type="match status" value="1"/>
</dbReference>
<comment type="subcellular location">
    <subcellularLocation>
        <location evidence="2">Cell membrane</location>
        <topology evidence="2">Multi-pass membrane protein</topology>
    </subcellularLocation>
</comment>
<dbReference type="EMBL" id="AP021888">
    <property type="protein sequence ID" value="BBP44597.1"/>
    <property type="molecule type" value="Genomic_DNA"/>
</dbReference>
<evidence type="ECO:0000256" key="2">
    <source>
        <dbReference type="ARBA" id="ARBA00004651"/>
    </source>
</evidence>
<protein>
    <recommendedName>
        <fullName evidence="3">histidine kinase</fullName>
        <ecNumber evidence="3">2.7.13.3</ecNumber>
    </recommendedName>
</protein>
<reference evidence="19" key="1">
    <citation type="submission" date="2019-11" db="EMBL/GenBank/DDBJ databases">
        <title>Isolation and characterization of two novel species in the genus Thiomicrorhabdus.</title>
        <authorList>
            <person name="Mochizuki J."/>
            <person name="Kojima H."/>
            <person name="Fukui M."/>
        </authorList>
    </citation>
    <scope>NUCLEOTIDE SEQUENCE [LARGE SCALE GENOMIC DNA]</scope>
    <source>
        <strain evidence="19">AkT22</strain>
    </source>
</reference>